<evidence type="ECO:0000313" key="2">
    <source>
        <dbReference type="EMBL" id="OCH91747.1"/>
    </source>
</evidence>
<keyword evidence="1" id="KW-0472">Membrane</keyword>
<name>A0A8E2B3R8_9APHY</name>
<dbReference type="AlphaFoldDB" id="A0A8E2B3R8"/>
<dbReference type="EMBL" id="KV722380">
    <property type="protein sequence ID" value="OCH91747.1"/>
    <property type="molecule type" value="Genomic_DNA"/>
</dbReference>
<gene>
    <name evidence="2" type="ORF">OBBRIDRAFT_509113</name>
</gene>
<dbReference type="Proteomes" id="UP000250043">
    <property type="component" value="Unassembled WGS sequence"/>
</dbReference>
<proteinExistence type="predicted"/>
<evidence type="ECO:0000256" key="1">
    <source>
        <dbReference type="SAM" id="Phobius"/>
    </source>
</evidence>
<keyword evidence="1" id="KW-1133">Transmembrane helix</keyword>
<evidence type="ECO:0000313" key="3">
    <source>
        <dbReference type="Proteomes" id="UP000250043"/>
    </source>
</evidence>
<protein>
    <submittedName>
        <fullName evidence="2">Uncharacterized protein</fullName>
    </submittedName>
</protein>
<feature type="transmembrane region" description="Helical" evidence="1">
    <location>
        <begin position="12"/>
        <end position="33"/>
    </location>
</feature>
<keyword evidence="3" id="KW-1185">Reference proteome</keyword>
<reference evidence="2 3" key="1">
    <citation type="submission" date="2016-07" db="EMBL/GenBank/DDBJ databases">
        <title>Draft genome of the white-rot fungus Obba rivulosa 3A-2.</title>
        <authorList>
            <consortium name="DOE Joint Genome Institute"/>
            <person name="Miettinen O."/>
            <person name="Riley R."/>
            <person name="Acob R."/>
            <person name="Barry K."/>
            <person name="Cullen D."/>
            <person name="De Vries R."/>
            <person name="Hainaut M."/>
            <person name="Hatakka A."/>
            <person name="Henrissat B."/>
            <person name="Hilden K."/>
            <person name="Kuo R."/>
            <person name="Labutti K."/>
            <person name="Lipzen A."/>
            <person name="Makela M.R."/>
            <person name="Sandor L."/>
            <person name="Spatafora J.W."/>
            <person name="Grigoriev I.V."/>
            <person name="Hibbett D.S."/>
        </authorList>
    </citation>
    <scope>NUCLEOTIDE SEQUENCE [LARGE SCALE GENOMIC DNA]</scope>
    <source>
        <strain evidence="2 3">3A-2</strain>
    </source>
</reference>
<keyword evidence="1" id="KW-0812">Transmembrane</keyword>
<accession>A0A8E2B3R8</accession>
<sequence>MGRSAQKLPIECFFLISITSIGTLHVCVCSLEYQMSTWRTHADNDFGSSQPSLQPILSKLVFFCQE</sequence>
<organism evidence="2 3">
    <name type="scientific">Obba rivulosa</name>
    <dbReference type="NCBI Taxonomy" id="1052685"/>
    <lineage>
        <taxon>Eukaryota</taxon>
        <taxon>Fungi</taxon>
        <taxon>Dikarya</taxon>
        <taxon>Basidiomycota</taxon>
        <taxon>Agaricomycotina</taxon>
        <taxon>Agaricomycetes</taxon>
        <taxon>Polyporales</taxon>
        <taxon>Gelatoporiaceae</taxon>
        <taxon>Obba</taxon>
    </lineage>
</organism>